<evidence type="ECO:0000256" key="3">
    <source>
        <dbReference type="ARBA" id="ARBA00022989"/>
    </source>
</evidence>
<reference evidence="6 7" key="1">
    <citation type="journal article" date="2012" name="J. Bacteriol.">
        <title>Genome Sequence of Oceanibaculum indicum Type Strain P24.</title>
        <authorList>
            <person name="Lai Q."/>
            <person name="Shao Z."/>
        </authorList>
    </citation>
    <scope>NUCLEOTIDE SEQUENCE [LARGE SCALE GENOMIC DNA]</scope>
    <source>
        <strain evidence="6 7">P24</strain>
    </source>
</reference>
<dbReference type="GO" id="GO:0016020">
    <property type="term" value="C:membrane"/>
    <property type="evidence" value="ECO:0007669"/>
    <property type="project" value="UniProtKB-SubCell"/>
</dbReference>
<dbReference type="eggNOG" id="COG4095">
    <property type="taxonomic scope" value="Bacteria"/>
</dbReference>
<feature type="transmembrane region" description="Helical" evidence="5">
    <location>
        <begin position="69"/>
        <end position="90"/>
    </location>
</feature>
<dbReference type="EMBL" id="AMRL01000003">
    <property type="protein sequence ID" value="EKE78095.1"/>
    <property type="molecule type" value="Genomic_DNA"/>
</dbReference>
<dbReference type="Gene3D" id="1.20.1280.290">
    <property type="match status" value="1"/>
</dbReference>
<evidence type="ECO:0000256" key="2">
    <source>
        <dbReference type="ARBA" id="ARBA00022692"/>
    </source>
</evidence>
<dbReference type="Pfam" id="PF04193">
    <property type="entry name" value="PQ-loop"/>
    <property type="match status" value="1"/>
</dbReference>
<dbReference type="InterPro" id="IPR006603">
    <property type="entry name" value="PQ-loop_rpt"/>
</dbReference>
<gene>
    <name evidence="6" type="ORF">P24_03680</name>
</gene>
<evidence type="ECO:0000256" key="1">
    <source>
        <dbReference type="ARBA" id="ARBA00004141"/>
    </source>
</evidence>
<keyword evidence="2 5" id="KW-0812">Transmembrane</keyword>
<dbReference type="GO" id="GO:0051119">
    <property type="term" value="F:sugar transmembrane transporter activity"/>
    <property type="evidence" value="ECO:0007669"/>
    <property type="project" value="InterPro"/>
</dbReference>
<protein>
    <recommendedName>
        <fullName evidence="8">MtN3 and saliva related transmembrane protein</fullName>
    </recommendedName>
</protein>
<evidence type="ECO:0000313" key="6">
    <source>
        <dbReference type="EMBL" id="EKE78095.1"/>
    </source>
</evidence>
<organism evidence="6 7">
    <name type="scientific">Oceanibaculum indicum P24</name>
    <dbReference type="NCBI Taxonomy" id="1207063"/>
    <lineage>
        <taxon>Bacteria</taxon>
        <taxon>Pseudomonadati</taxon>
        <taxon>Pseudomonadota</taxon>
        <taxon>Alphaproteobacteria</taxon>
        <taxon>Rhodospirillales</taxon>
        <taxon>Oceanibaculaceae</taxon>
        <taxon>Oceanibaculum</taxon>
    </lineage>
</organism>
<feature type="transmembrane region" description="Helical" evidence="5">
    <location>
        <begin position="13"/>
        <end position="31"/>
    </location>
</feature>
<dbReference type="AlphaFoldDB" id="K2KL14"/>
<evidence type="ECO:0000256" key="4">
    <source>
        <dbReference type="ARBA" id="ARBA00023136"/>
    </source>
</evidence>
<keyword evidence="4 5" id="KW-0472">Membrane</keyword>
<comment type="subcellular location">
    <subcellularLocation>
        <location evidence="1">Membrane</location>
        <topology evidence="1">Multi-pass membrane protein</topology>
    </subcellularLocation>
</comment>
<evidence type="ECO:0000256" key="5">
    <source>
        <dbReference type="SAM" id="Phobius"/>
    </source>
</evidence>
<dbReference type="RefSeq" id="WP_008943352.1">
    <property type="nucleotide sequence ID" value="NZ_AMRL01000003.1"/>
</dbReference>
<proteinExistence type="predicted"/>
<dbReference type="Proteomes" id="UP000006746">
    <property type="component" value="Unassembled WGS sequence"/>
</dbReference>
<evidence type="ECO:0000313" key="7">
    <source>
        <dbReference type="Proteomes" id="UP000006746"/>
    </source>
</evidence>
<sequence>MPVPVLSPDLVELVGGIAAVLTTLSFLPQVLKAWRSRSARDVSLLMLLLFLAGVLLWLCYGLALGSMPLILANAVTAVLILAILAAKLRFRTPGPV</sequence>
<comment type="caution">
    <text evidence="6">The sequence shown here is derived from an EMBL/GenBank/DDBJ whole genome shotgun (WGS) entry which is preliminary data.</text>
</comment>
<keyword evidence="3 5" id="KW-1133">Transmembrane helix</keyword>
<accession>K2KL14</accession>
<feature type="transmembrane region" description="Helical" evidence="5">
    <location>
        <begin position="43"/>
        <end position="63"/>
    </location>
</feature>
<evidence type="ECO:0008006" key="8">
    <source>
        <dbReference type="Google" id="ProtNLM"/>
    </source>
</evidence>
<keyword evidence="7" id="KW-1185">Reference proteome</keyword>
<dbReference type="NCBIfam" id="NF037968">
    <property type="entry name" value="SemiSWEET_2"/>
    <property type="match status" value="1"/>
</dbReference>
<dbReference type="InterPro" id="IPR047662">
    <property type="entry name" value="SemiSWEET"/>
</dbReference>
<name>K2KL14_9PROT</name>